<dbReference type="RefSeq" id="WP_055215653.1">
    <property type="nucleotide sequence ID" value="NZ_CZBU01000003.1"/>
</dbReference>
<dbReference type="InterPro" id="IPR019734">
    <property type="entry name" value="TPR_rpt"/>
</dbReference>
<dbReference type="SUPFAM" id="SSF48452">
    <property type="entry name" value="TPR-like"/>
    <property type="match status" value="1"/>
</dbReference>
<dbReference type="Gene3D" id="1.25.40.10">
    <property type="entry name" value="Tetratricopeptide repeat domain"/>
    <property type="match status" value="1"/>
</dbReference>
<dbReference type="InterPro" id="IPR011990">
    <property type="entry name" value="TPR-like_helical_dom_sf"/>
</dbReference>
<accession>A0A174YZI4</accession>
<evidence type="ECO:0000313" key="2">
    <source>
        <dbReference type="EMBL" id="CUQ77348.1"/>
    </source>
</evidence>
<dbReference type="PROSITE" id="PS50005">
    <property type="entry name" value="TPR"/>
    <property type="match status" value="1"/>
</dbReference>
<dbReference type="EMBL" id="CZBU01000003">
    <property type="protein sequence ID" value="CUQ77348.1"/>
    <property type="molecule type" value="Genomic_DNA"/>
</dbReference>
<keyword evidence="1" id="KW-0802">TPR repeat</keyword>
<dbReference type="Pfam" id="PF13181">
    <property type="entry name" value="TPR_8"/>
    <property type="match status" value="1"/>
</dbReference>
<dbReference type="AlphaFoldDB" id="A0A174YZI4"/>
<evidence type="ECO:0000256" key="1">
    <source>
        <dbReference type="PROSITE-ProRule" id="PRU00339"/>
    </source>
</evidence>
<name>A0A174YZI4_9FIRM</name>
<gene>
    <name evidence="2" type="ORF">ERS852490_01519</name>
</gene>
<dbReference type="Proteomes" id="UP000095621">
    <property type="component" value="Unassembled WGS sequence"/>
</dbReference>
<feature type="repeat" description="TPR" evidence="1">
    <location>
        <begin position="97"/>
        <end position="130"/>
    </location>
</feature>
<organism evidence="2 3">
    <name type="scientific">Lachnospira eligens</name>
    <dbReference type="NCBI Taxonomy" id="39485"/>
    <lineage>
        <taxon>Bacteria</taxon>
        <taxon>Bacillati</taxon>
        <taxon>Bacillota</taxon>
        <taxon>Clostridia</taxon>
        <taxon>Lachnospirales</taxon>
        <taxon>Lachnospiraceae</taxon>
        <taxon>Lachnospira</taxon>
    </lineage>
</organism>
<sequence length="295" mass="34532">MDIKKLADVKDRFADYEKIFNSGDYDKAADILSAILERIEECTDERKAGTMDDTFVKKSDMDGRPIYISLNHVMEYYVYACYFEPETDVLCTELPVGEYYRTYGSLCLKLSKFRRAEDAFKKAICWNPVDLDSYLGLAECYKNLNMLSRYLDVTKQAYRFCCSRATMARYYRNMGFYYVARYNTEAARVCYTYSNIYYKTDNADNELKYLEQALNDKTPEYSVKQMQEILDENEVEPGPDSKTIGIIYRVGELMMNDKDYRLARDCFSIVYDITQEAQLKTLLDELDKDLEADNA</sequence>
<proteinExistence type="predicted"/>
<dbReference type="OrthoDB" id="1998276at2"/>
<reference evidence="2 3" key="1">
    <citation type="submission" date="2015-09" db="EMBL/GenBank/DDBJ databases">
        <authorList>
            <consortium name="Pathogen Informatics"/>
        </authorList>
    </citation>
    <scope>NUCLEOTIDE SEQUENCE [LARGE SCALE GENOMIC DNA]</scope>
    <source>
        <strain evidence="2 3">2789STDY5834875</strain>
    </source>
</reference>
<evidence type="ECO:0000313" key="3">
    <source>
        <dbReference type="Proteomes" id="UP000095621"/>
    </source>
</evidence>
<protein>
    <submittedName>
        <fullName evidence="2">Uncharacterized protein</fullName>
    </submittedName>
</protein>